<evidence type="ECO:0000256" key="1">
    <source>
        <dbReference type="ARBA" id="ARBA00022512"/>
    </source>
</evidence>
<keyword evidence="2" id="KW-0964">Secreted</keyword>
<dbReference type="NCBIfam" id="TIGR01167">
    <property type="entry name" value="LPXTG_anchor"/>
    <property type="match status" value="1"/>
</dbReference>
<keyword evidence="3" id="KW-0732">Signal</keyword>
<dbReference type="NCBIfam" id="TIGR01168">
    <property type="entry name" value="YSIRK_signal"/>
    <property type="match status" value="1"/>
</dbReference>
<dbReference type="Gene3D" id="2.60.40.4300">
    <property type="match status" value="3"/>
</dbReference>
<feature type="region of interest" description="Disordered" evidence="5">
    <location>
        <begin position="105"/>
        <end position="188"/>
    </location>
</feature>
<dbReference type="InterPro" id="IPR005877">
    <property type="entry name" value="YSIRK_signal_dom"/>
</dbReference>
<sequence>MYKARRQVNRKSFDWYGLSQRFSIRKYHFGAASVLLGTALILGLPQASAKADDAVSANTALTSTGQGVDEGTNSATDGLKNVTLPPTATTTEVAVLEKPTLSAEEIAKQAAASETPAVTSTSETAKEESKPATSDAVVKTNTEENTVTESNKKKEEVAPKHSRRSKRALSEEETPDHSGTDYSGAKISGRLNDGKTQYVVGEQILGSYNLDISAPTKIEEGGYILITASDNEPLDAFEIGSSLRFEKVNNNQYKLYTGELSGGAYANINVSYKLKKFETGKDSHTTIKAELFDKNNTLIKSTNFSNTNTTGTPYISVDTRNGIRRQTLLETNQQETEVDVSKSKDLQLSLKSTNKEAAAITKIDHAVELPAGVTIAQTSLDEGWRLENGVAKYTRLVPSSTTMFASGDNTQNELLYLNVSNGGTPAEFLTGKKLTFKDNATYTDKSGFTNTTSDDVTVTVRAVNPKKSIGGSNSGSGSNPNNDPTNSGGNNSGTGGSTVPTKSDVPVAIFNTTMEDNKSRVVNIAMPYINAKTEDTRIIQLSGDYGDSYGPANLKEAEISIDSNIDQNRAIEFYAIWTPTDKGKSTFVSYQDNPESLGLNSTLTFEVYSVTNGTESKIGEVSLRKGDVADKVALPDGTTTVKLKPKGNMPLETAGLQGVGLFLSQDLKGLEEAKKLAKEGNKVESIVTASVYTYGYDEPKVAVSKTTFAYSRDAIKLVPTTNPITTTLAGNLTQVLDSKFEVYEYSPNGLGNRIYNNQTWDRKTYVDLQNIAAKNAKLLVELPDGFSYAGNDSSVKTVENYNNSGKTVLEVTPRGQNSKYTLSPDLQFVVDNWVASGTYPIKYTLVWNEDERVVGINPNNDYDGTNANITNTSTFTYELPVINNSATRLIAQVTDQPTDSSTYSTGAYNLAPNDEVKYRLSLTNSSNAATGNNVVISTLPRVSDKNIVLNSKDRGSQFDVHMTAAATTPEGWTAYYSTTPVSGTAVELEKAITLTADQITDWSTVTAVKFVSNQNASLRAGSTAAFYLPAKVSSTATNNQVAVLTSATRTDGQDTFNETNPVRISVKIEDVKKGAVKVAYENKDNVSIKDTVTAIESRAYKKGYDVDTKEYKPNTLIGKDEKEYYFVKVKDSSPSPTGTIDSPEVTVTYVYDLLYDEITKATKQTVTYEGAGENTPATNEQTDYTFIRKTNKVTNVTTWNEETHTYGVVTTPKVEGYYADKAQAGGKEVTPTNPEASDTVVYKPLGKVILVDEGGNEIPNTPKPTYRNNPNDPTVGGETPIPEIPEGYEIKPKQVVPGFNPEGKVVTPPKPGEDTRIVLVAKQEDITKATKQTVTYEGAGTSTPTPNEQTDYTFTGKTNKVTNVTTWNEETHTYGVVTTPKVEGYYADKAQAGGKEVTPTNPEASDTVVYKPLGKVILVDEGGNEIPNTPKPTYRNNPNDPTVGGETPIPEIPEGYEIKPKQVVPGFNSTGKVVTPPKPGEDTRIVLVEVNQKATVTYVVEGTNTVLHTDKLEGKSGEPINYTTATKLAELKGLGYELVTDGFVTATDKNFDKDSKVDQNFVVTVAKTVPVTPTTPQNPNEDPQNPKPGDPIDPKNPNGSKWTKDALDKLNNIKSVTRTITYIKDGTTEEVSPTEAPKVTNKVSFIRTVVVNPKDGSVVGYDTTGDGIADVAATDTRSGWKAAGTTKFAEKTSPVVKGYVVKPNQDTQGDLVEADGSKVKASTTDLTVDSPNQDLKVRYVPVGKLVPKVPEGVTPPTPTPYENNPKDPGKVVPPSSTKPKDPKDPSKGYEVPDVPKDPTKDTPISYVPVTPERKTPKQTPVVPVQPEGPNEQSESNTPKYADGQNELPNTGTKDHADLATLGLLGALSGFGLVARKKREDEK</sequence>
<dbReference type="InterPro" id="IPR019931">
    <property type="entry name" value="LPXTG_anchor"/>
</dbReference>
<dbReference type="Proteomes" id="UP000028030">
    <property type="component" value="Unassembled WGS sequence"/>
</dbReference>
<gene>
    <name evidence="7" type="ORF">SK642_0868</name>
</gene>
<evidence type="ECO:0000313" key="8">
    <source>
        <dbReference type="Proteomes" id="UP000028030"/>
    </source>
</evidence>
<feature type="region of interest" description="Disordered" evidence="5">
    <location>
        <begin position="1421"/>
        <end position="1441"/>
    </location>
</feature>
<dbReference type="InterPro" id="IPR041558">
    <property type="entry name" value="MucBP_2"/>
</dbReference>
<comment type="caution">
    <text evidence="7">The sequence shown here is derived from an EMBL/GenBank/DDBJ whole genome shotgun (WGS) entry which is preliminary data.</text>
</comment>
<protein>
    <submittedName>
        <fullName evidence="7">LPXTG-motif cell wall anchor domain protein</fullName>
    </submittedName>
</protein>
<feature type="region of interest" description="Disordered" evidence="5">
    <location>
        <begin position="1568"/>
        <end position="1600"/>
    </location>
</feature>
<evidence type="ECO:0000313" key="7">
    <source>
        <dbReference type="EMBL" id="KEQ40632.1"/>
    </source>
</evidence>
<evidence type="ECO:0000256" key="3">
    <source>
        <dbReference type="ARBA" id="ARBA00022729"/>
    </source>
</evidence>
<dbReference type="InterPro" id="IPR041495">
    <property type="entry name" value="Mub_B2"/>
</dbReference>
<evidence type="ECO:0000256" key="4">
    <source>
        <dbReference type="ARBA" id="ARBA00023088"/>
    </source>
</evidence>
<feature type="compositionally biased region" description="Basic and acidic residues" evidence="5">
    <location>
        <begin position="1778"/>
        <end position="1787"/>
    </location>
</feature>
<dbReference type="RefSeq" id="WP_051734066.1">
    <property type="nucleotide sequence ID" value="NZ_JPFW01000007.1"/>
</dbReference>
<proteinExistence type="predicted"/>
<dbReference type="PROSITE" id="PS50847">
    <property type="entry name" value="GRAM_POS_ANCHORING"/>
    <property type="match status" value="1"/>
</dbReference>
<accession>A0A081QCF9</accession>
<feature type="compositionally biased region" description="Low complexity" evidence="5">
    <location>
        <begin position="475"/>
        <end position="489"/>
    </location>
</feature>
<dbReference type="Pfam" id="PF17966">
    <property type="entry name" value="Muc_B2"/>
    <property type="match status" value="3"/>
</dbReference>
<dbReference type="Pfam" id="PF17965">
    <property type="entry name" value="MucBP_2"/>
    <property type="match status" value="1"/>
</dbReference>
<dbReference type="Pfam" id="PF00746">
    <property type="entry name" value="Gram_pos_anchor"/>
    <property type="match status" value="1"/>
</dbReference>
<evidence type="ECO:0000256" key="5">
    <source>
        <dbReference type="SAM" id="MobiDB-lite"/>
    </source>
</evidence>
<feature type="region of interest" description="Disordered" evidence="5">
    <location>
        <begin position="1253"/>
        <end position="1273"/>
    </location>
</feature>
<dbReference type="Gene3D" id="3.10.20.470">
    <property type="match status" value="1"/>
</dbReference>
<dbReference type="Pfam" id="PF04650">
    <property type="entry name" value="YSIRK_signal"/>
    <property type="match status" value="1"/>
</dbReference>
<evidence type="ECO:0000259" key="6">
    <source>
        <dbReference type="PROSITE" id="PS50847"/>
    </source>
</evidence>
<reference evidence="7 8" key="1">
    <citation type="submission" date="2014-05" db="EMBL/GenBank/DDBJ databases">
        <authorList>
            <person name="Daugherty S.C."/>
            <person name="Tallon L.J."/>
            <person name="Sadzewicz L."/>
            <person name="Kilian M."/>
            <person name="Tettelin H."/>
        </authorList>
    </citation>
    <scope>NUCLEOTIDE SEQUENCE [LARGE SCALE GENOMIC DNA]</scope>
    <source>
        <strain evidence="7 8">SK642</strain>
    </source>
</reference>
<feature type="region of interest" description="Disordered" evidence="5">
    <location>
        <begin position="1747"/>
        <end position="1854"/>
    </location>
</feature>
<dbReference type="OrthoDB" id="2206015at2"/>
<feature type="compositionally biased region" description="Polar residues" evidence="5">
    <location>
        <begin position="65"/>
        <end position="76"/>
    </location>
</feature>
<feature type="compositionally biased region" description="Low complexity" evidence="5">
    <location>
        <begin position="137"/>
        <end position="149"/>
    </location>
</feature>
<dbReference type="PATRIC" id="fig|28037.97.peg.814"/>
<feature type="compositionally biased region" description="Basic and acidic residues" evidence="5">
    <location>
        <begin position="150"/>
        <end position="159"/>
    </location>
</feature>
<feature type="region of interest" description="Disordered" evidence="5">
    <location>
        <begin position="65"/>
        <end position="84"/>
    </location>
</feature>
<name>A0A081QCF9_STRMT</name>
<feature type="domain" description="Gram-positive cocci surface proteins LPxTG" evidence="6">
    <location>
        <begin position="1847"/>
        <end position="1882"/>
    </location>
</feature>
<organism evidence="7 8">
    <name type="scientific">Streptococcus mitis</name>
    <dbReference type="NCBI Taxonomy" id="28037"/>
    <lineage>
        <taxon>Bacteria</taxon>
        <taxon>Bacillati</taxon>
        <taxon>Bacillota</taxon>
        <taxon>Bacilli</taxon>
        <taxon>Lactobacillales</taxon>
        <taxon>Streptococcaceae</taxon>
        <taxon>Streptococcus</taxon>
        <taxon>Streptococcus mitis group</taxon>
    </lineage>
</organism>
<keyword evidence="1" id="KW-0134">Cell wall</keyword>
<feature type="region of interest" description="Disordered" evidence="5">
    <location>
        <begin position="464"/>
        <end position="503"/>
    </location>
</feature>
<dbReference type="EMBL" id="JPFW01000007">
    <property type="protein sequence ID" value="KEQ40632.1"/>
    <property type="molecule type" value="Genomic_DNA"/>
</dbReference>
<evidence type="ECO:0000256" key="2">
    <source>
        <dbReference type="ARBA" id="ARBA00022525"/>
    </source>
</evidence>
<keyword evidence="4" id="KW-0572">Peptidoglycan-anchor</keyword>